<dbReference type="PANTHER" id="PTHR30288:SF0">
    <property type="entry name" value="FLAGELLAR HOOK-ASSOCIATED PROTEIN 2"/>
    <property type="match status" value="1"/>
</dbReference>
<comment type="caution">
    <text evidence="8">The sequence shown here is derived from an EMBL/GenBank/DDBJ whole genome shotgun (WGS) entry which is preliminary data.</text>
</comment>
<keyword evidence="3" id="KW-0175">Coiled coil</keyword>
<evidence type="ECO:0000256" key="4">
    <source>
        <dbReference type="ARBA" id="ARBA00023143"/>
    </source>
</evidence>
<keyword evidence="8" id="KW-0966">Cell projection</keyword>
<feature type="domain" description="Flagellar hook-associated protein 2 C-terminal" evidence="7">
    <location>
        <begin position="573"/>
        <end position="866"/>
    </location>
</feature>
<dbReference type="InterPro" id="IPR003481">
    <property type="entry name" value="FliD_N"/>
</dbReference>
<dbReference type="InterPro" id="IPR040026">
    <property type="entry name" value="FliD"/>
</dbReference>
<dbReference type="PANTHER" id="PTHR30288">
    <property type="entry name" value="FLAGELLAR CAP/ASSEMBLY PROTEIN FLID"/>
    <property type="match status" value="1"/>
</dbReference>
<keyword evidence="8" id="KW-0969">Cilium</keyword>
<comment type="function">
    <text evidence="5">Required for morphogenesis and for the elongation of the flagellar filament by facilitating polymerization of the flagellin monomers at the tip of growing filament. Forms a capping structure, which prevents flagellin subunits (transported through the central channel of the flagellum) from leaking out without polymerization at the distal end.</text>
</comment>
<evidence type="ECO:0000256" key="2">
    <source>
        <dbReference type="ARBA" id="ARBA00011255"/>
    </source>
</evidence>
<proteinExistence type="inferred from homology"/>
<keyword evidence="5" id="KW-0964">Secreted</keyword>
<evidence type="ECO:0000256" key="3">
    <source>
        <dbReference type="ARBA" id="ARBA00023054"/>
    </source>
</evidence>
<evidence type="ECO:0000259" key="6">
    <source>
        <dbReference type="Pfam" id="PF02465"/>
    </source>
</evidence>
<name>A0ABU7UJI0_9CLOT</name>
<dbReference type="Pfam" id="PF07195">
    <property type="entry name" value="FliD_C"/>
    <property type="match status" value="1"/>
</dbReference>
<evidence type="ECO:0000259" key="7">
    <source>
        <dbReference type="Pfam" id="PF07195"/>
    </source>
</evidence>
<evidence type="ECO:0000256" key="5">
    <source>
        <dbReference type="RuleBase" id="RU362066"/>
    </source>
</evidence>
<sequence length="879" mass="92496">MTSIYPSSTNTTSSTSSANLLKISGMASGIDTDAVVKAMVSNYQTKIDKANQAKQTLAWQQEAYRDVIKDIKGLQDYFDPLSSKYMLSDNSMNTNLINSTEPSIVSGTVSASAKAGTYAINVQKLAAQAQIEGTSQNSIIKVADLANWSGTSLNFQVNADAAPVSIKLSDISSGTATNSTSMATMAADINKQISASALNGKISASYVSNGADSYIKFTKSSTNTDSITLNGKDSTVVTSDLTINSGISSSSKLTSLGLAVGKEINFTLSNGTTDSTVSLVVNDTSTVQDLINQVNSKTGGSVSMSIESTTGKVILKSKDSGSTTNLKILYSDTDTMNKIGLGSISSASGKINGNSLNSQVSVTDVTKWSGAKLDFGSSGSITLDSVIADAAKDGNTIDDIVTNINSKISGSSLKDKITASYVQDGANKYIKFTNLGTDSISLEANDTLGNLKTAINPARSSTSKLADLGFSVVAGANTIDFNLSDGSTTKKISLTVTASSTIQDLMTLVNTGTTGFNMDIDSDGKIKFNSTTTSSGLSITDNKGNLGNLKLTASATGTDALVDITEPGQTVSTTTTQSSNNFTANGVTYNMSKIGNSALTVTSNSDTVVSNVKKFVDDYNTVISKINTKLTEKKDKAYPPLTDAQKTSMSESQITTWETKAKVGILRKDDYLSSLMTQLRGTLYSPVYSSYSSTDASAGKIALNFGAYGTGSIGIETSTTTTDGGKLVIKDETKLKNAIENNMDDFKKLFIGTSTDKLATNEPYIGSKKYNQEGIFSRMNSIMKDYVAGPGLGKDGTYTLSGYMNIFVNKQYDYSSSGTGGKNTLPDQVYAKTQNVSKFQAQLTAASTRYYARFTALETAMNKLNSQQSSLTSMLGSSS</sequence>
<dbReference type="Pfam" id="PF02465">
    <property type="entry name" value="FliD_N"/>
    <property type="match status" value="1"/>
</dbReference>
<accession>A0ABU7UJI0</accession>
<protein>
    <recommendedName>
        <fullName evidence="5">Flagellar hook-associated protein 2</fullName>
        <shortName evidence="5">HAP2</shortName>
    </recommendedName>
    <alternativeName>
        <fullName evidence="5">Flagellar cap protein</fullName>
    </alternativeName>
</protein>
<keyword evidence="4 5" id="KW-0975">Bacterial flagellum</keyword>
<evidence type="ECO:0000313" key="9">
    <source>
        <dbReference type="Proteomes" id="UP001498469"/>
    </source>
</evidence>
<dbReference type="EMBL" id="JAZHFS010000001">
    <property type="protein sequence ID" value="MEF2111126.1"/>
    <property type="molecule type" value="Genomic_DNA"/>
</dbReference>
<evidence type="ECO:0000313" key="8">
    <source>
        <dbReference type="EMBL" id="MEF2111126.1"/>
    </source>
</evidence>
<reference evidence="8 9" key="1">
    <citation type="submission" date="2023-11" db="EMBL/GenBank/DDBJ databases">
        <title>Draft genome sequence of a psychrophilic Clostridium strain from permafrost water brine.</title>
        <authorList>
            <person name="Shcherbakova V.A."/>
            <person name="Trubitsyn V.E."/>
            <person name="Zakharyuk A.G."/>
        </authorList>
    </citation>
    <scope>NUCLEOTIDE SEQUENCE [LARGE SCALE GENOMIC DNA]</scope>
    <source>
        <strain evidence="8 9">14F</strain>
    </source>
</reference>
<evidence type="ECO:0000256" key="1">
    <source>
        <dbReference type="ARBA" id="ARBA00009764"/>
    </source>
</evidence>
<dbReference type="Proteomes" id="UP001498469">
    <property type="component" value="Unassembled WGS sequence"/>
</dbReference>
<comment type="subunit">
    <text evidence="2 5">Homopentamer.</text>
</comment>
<gene>
    <name evidence="8" type="primary">fliD</name>
    <name evidence="8" type="ORF">SJI18_02275</name>
</gene>
<comment type="subcellular location">
    <subcellularLocation>
        <location evidence="5">Secreted</location>
    </subcellularLocation>
    <subcellularLocation>
        <location evidence="5">Bacterial flagellum</location>
    </subcellularLocation>
</comment>
<dbReference type="RefSeq" id="WP_216247784.1">
    <property type="nucleotide sequence ID" value="NZ_JAZHFS010000001.1"/>
</dbReference>
<organism evidence="8 9">
    <name type="scientific">Clostridium frigoriphilum</name>
    <dbReference type="NCBI Taxonomy" id="443253"/>
    <lineage>
        <taxon>Bacteria</taxon>
        <taxon>Bacillati</taxon>
        <taxon>Bacillota</taxon>
        <taxon>Clostridia</taxon>
        <taxon>Eubacteriales</taxon>
        <taxon>Clostridiaceae</taxon>
        <taxon>Clostridium</taxon>
    </lineage>
</organism>
<comment type="similarity">
    <text evidence="1 5">Belongs to the FliD family.</text>
</comment>
<dbReference type="InterPro" id="IPR010809">
    <property type="entry name" value="FliD_C"/>
</dbReference>
<feature type="domain" description="Flagellar hook-associated protein 2 N-terminal" evidence="6">
    <location>
        <begin position="28"/>
        <end position="128"/>
    </location>
</feature>
<keyword evidence="8" id="KW-0282">Flagellum</keyword>
<keyword evidence="9" id="KW-1185">Reference proteome</keyword>